<proteinExistence type="inferred from homology"/>
<dbReference type="GO" id="GO:0015791">
    <property type="term" value="P:polyol transmembrane transport"/>
    <property type="evidence" value="ECO:0007669"/>
    <property type="project" value="UniProtKB-ARBA"/>
</dbReference>
<protein>
    <recommendedName>
        <fullName evidence="11">Major facilitator superfamily (MFS) profile domain-containing protein</fullName>
    </recommendedName>
</protein>
<dbReference type="PROSITE" id="PS50850">
    <property type="entry name" value="MFS"/>
    <property type="match status" value="1"/>
</dbReference>
<feature type="transmembrane region" description="Helical" evidence="10">
    <location>
        <begin position="561"/>
        <end position="580"/>
    </location>
</feature>
<dbReference type="STRING" id="1522189.A0A316W3P1"/>
<keyword evidence="3" id="KW-0813">Transport</keyword>
<organism evidence="12 13">
    <name type="scientific">Ceraceosorus guamensis</name>
    <dbReference type="NCBI Taxonomy" id="1522189"/>
    <lineage>
        <taxon>Eukaryota</taxon>
        <taxon>Fungi</taxon>
        <taxon>Dikarya</taxon>
        <taxon>Basidiomycota</taxon>
        <taxon>Ustilaginomycotina</taxon>
        <taxon>Exobasidiomycetes</taxon>
        <taxon>Ceraceosorales</taxon>
        <taxon>Ceraceosoraceae</taxon>
        <taxon>Ceraceosorus</taxon>
    </lineage>
</organism>
<dbReference type="OrthoDB" id="5290825at2759"/>
<evidence type="ECO:0000259" key="11">
    <source>
        <dbReference type="PROSITE" id="PS50850"/>
    </source>
</evidence>
<dbReference type="PANTHER" id="PTHR48020:SF12">
    <property type="entry name" value="PROTON MYO-INOSITOL COTRANSPORTER"/>
    <property type="match status" value="1"/>
</dbReference>
<feature type="transmembrane region" description="Helical" evidence="10">
    <location>
        <begin position="309"/>
        <end position="327"/>
    </location>
</feature>
<feature type="transmembrane region" description="Helical" evidence="10">
    <location>
        <begin position="212"/>
        <end position="230"/>
    </location>
</feature>
<feature type="compositionally biased region" description="Basic and acidic residues" evidence="9">
    <location>
        <begin position="10"/>
        <end position="21"/>
    </location>
</feature>
<feature type="transmembrane region" description="Helical" evidence="10">
    <location>
        <begin position="181"/>
        <end position="200"/>
    </location>
</feature>
<evidence type="ECO:0000256" key="10">
    <source>
        <dbReference type="SAM" id="Phobius"/>
    </source>
</evidence>
<keyword evidence="4" id="KW-1003">Cell membrane</keyword>
<dbReference type="GO" id="GO:0005886">
    <property type="term" value="C:plasma membrane"/>
    <property type="evidence" value="ECO:0007669"/>
    <property type="project" value="UniProtKB-SubCell"/>
</dbReference>
<keyword evidence="7 10" id="KW-0472">Membrane</keyword>
<evidence type="ECO:0000256" key="1">
    <source>
        <dbReference type="ARBA" id="ARBA00004651"/>
    </source>
</evidence>
<dbReference type="GO" id="GO:0022857">
    <property type="term" value="F:transmembrane transporter activity"/>
    <property type="evidence" value="ECO:0007669"/>
    <property type="project" value="InterPro"/>
</dbReference>
<gene>
    <name evidence="12" type="ORF">IE81DRAFT_364935</name>
</gene>
<evidence type="ECO:0000256" key="2">
    <source>
        <dbReference type="ARBA" id="ARBA00010992"/>
    </source>
</evidence>
<dbReference type="EMBL" id="KZ819361">
    <property type="protein sequence ID" value="PWN44420.1"/>
    <property type="molecule type" value="Genomic_DNA"/>
</dbReference>
<evidence type="ECO:0000256" key="6">
    <source>
        <dbReference type="ARBA" id="ARBA00022989"/>
    </source>
</evidence>
<evidence type="ECO:0000256" key="8">
    <source>
        <dbReference type="ARBA" id="ARBA00049119"/>
    </source>
</evidence>
<feature type="transmembrane region" description="Helical" evidence="10">
    <location>
        <begin position="278"/>
        <end position="297"/>
    </location>
</feature>
<name>A0A316W3P1_9BASI</name>
<keyword evidence="6 10" id="KW-1133">Transmembrane helix</keyword>
<evidence type="ECO:0000256" key="9">
    <source>
        <dbReference type="SAM" id="MobiDB-lite"/>
    </source>
</evidence>
<evidence type="ECO:0000256" key="7">
    <source>
        <dbReference type="ARBA" id="ARBA00023136"/>
    </source>
</evidence>
<dbReference type="FunFam" id="1.20.1250.20:FF:000474">
    <property type="entry name" value="Sugar transporter, putative"/>
    <property type="match status" value="1"/>
</dbReference>
<dbReference type="InterPro" id="IPR036259">
    <property type="entry name" value="MFS_trans_sf"/>
</dbReference>
<keyword evidence="13" id="KW-1185">Reference proteome</keyword>
<feature type="transmembrane region" description="Helical" evidence="10">
    <location>
        <begin position="530"/>
        <end position="549"/>
    </location>
</feature>
<accession>A0A316W3P1</accession>
<dbReference type="Gene3D" id="1.20.1250.20">
    <property type="entry name" value="MFS general substrate transporter like domains"/>
    <property type="match status" value="1"/>
</dbReference>
<comment type="subcellular location">
    <subcellularLocation>
        <location evidence="1">Cell membrane</location>
        <topology evidence="1">Multi-pass membrane protein</topology>
    </subcellularLocation>
</comment>
<dbReference type="InterPro" id="IPR020846">
    <property type="entry name" value="MFS_dom"/>
</dbReference>
<dbReference type="InterPro" id="IPR005829">
    <property type="entry name" value="Sugar_transporter_CS"/>
</dbReference>
<keyword evidence="5 10" id="KW-0812">Transmembrane</keyword>
<comment type="catalytic activity">
    <reaction evidence="8">
        <text>myo-inositol(out) + H(+)(out) = myo-inositol(in) + H(+)(in)</text>
        <dbReference type="Rhea" id="RHEA:60364"/>
        <dbReference type="ChEBI" id="CHEBI:15378"/>
        <dbReference type="ChEBI" id="CHEBI:17268"/>
    </reaction>
</comment>
<feature type="transmembrane region" description="Helical" evidence="10">
    <location>
        <begin position="139"/>
        <end position="161"/>
    </location>
</feature>
<dbReference type="FunCoup" id="A0A316W3P1">
    <property type="interactions" value="130"/>
</dbReference>
<evidence type="ECO:0000313" key="12">
    <source>
        <dbReference type="EMBL" id="PWN44420.1"/>
    </source>
</evidence>
<dbReference type="PANTHER" id="PTHR48020">
    <property type="entry name" value="PROTON MYO-INOSITOL COTRANSPORTER"/>
    <property type="match status" value="1"/>
</dbReference>
<dbReference type="InterPro" id="IPR003663">
    <property type="entry name" value="Sugar/inositol_transpt"/>
</dbReference>
<feature type="domain" description="Major facilitator superfamily (MFS) profile" evidence="11">
    <location>
        <begin position="143"/>
        <end position="584"/>
    </location>
</feature>
<dbReference type="AlphaFoldDB" id="A0A316W3P1"/>
<dbReference type="RefSeq" id="XP_025371580.1">
    <property type="nucleotide sequence ID" value="XM_025516899.1"/>
</dbReference>
<dbReference type="PROSITE" id="PS00216">
    <property type="entry name" value="SUGAR_TRANSPORT_1"/>
    <property type="match status" value="1"/>
</dbReference>
<evidence type="ECO:0000256" key="5">
    <source>
        <dbReference type="ARBA" id="ARBA00022692"/>
    </source>
</evidence>
<dbReference type="InterPro" id="IPR050814">
    <property type="entry name" value="Myo-inositol_Transporter"/>
</dbReference>
<dbReference type="GO" id="GO:0015798">
    <property type="term" value="P:myo-inositol transport"/>
    <property type="evidence" value="ECO:0007669"/>
    <property type="project" value="UniProtKB-ARBA"/>
</dbReference>
<dbReference type="Pfam" id="PF00083">
    <property type="entry name" value="Sugar_tr"/>
    <property type="match status" value="1"/>
</dbReference>
<feature type="transmembrane region" description="Helical" evidence="10">
    <location>
        <begin position="433"/>
        <end position="453"/>
    </location>
</feature>
<dbReference type="GeneID" id="37038769"/>
<evidence type="ECO:0000256" key="4">
    <source>
        <dbReference type="ARBA" id="ARBA00022475"/>
    </source>
</evidence>
<dbReference type="InParanoid" id="A0A316W3P1"/>
<dbReference type="SUPFAM" id="SSF103473">
    <property type="entry name" value="MFS general substrate transporter"/>
    <property type="match status" value="1"/>
</dbReference>
<comment type="similarity">
    <text evidence="2">Belongs to the major facilitator superfamily. Sugar transporter (TC 2.A.1.1) family.</text>
</comment>
<sequence>MPANNMRRPSTPDREAKKETETVSGVHVATNDRDDAEVSDKDSSLNEKDNEKQGDRKLSEQDPNALLANPLKALSRVEVAERARAWADEAGLGEDRELFARAALVAQNPTRWDEMPELSQEEKDALTFEQDHPYRQPKALWLLVLTVSLSAAVQGMDQSAINGSLLFFPEQFGIADRYDGWLTGIISAAPYFSCAIFSFLSSPLNYYFGRRGTIAITCVIAMVTCIWAAVVPSWELLLASRVVLGLGISPKSATTPLYAGECAPAKIRGLLGMQWQTWTAFGIALGQAASLAFYGVPDSSGIEGLNWRLMLGAPAVPPLAVLALVYLSPESPRWYLGKGRKAEAFRSMRRLRNTPLEAARDIYYANELLEAEKHLGANKQRNALLELASVPRNRRAVEGASFVMFMQQFCGINVISYFSSQIFVDAGATPRNALVASFGWGVLNWLAAAPAFISIDKFGRRTLLLIGYPCMMVCLLISAFSFLAPQGSPGRIGGVAVGIYLHCLAYSPTAGPVPFTYSAESFPLYVRESGMAWAVSVCWFFNGVLSLTWPSMQRNLGSTGAFAFYAGCNGVAFVVAYFFLKETKGLTLEELDSVFGVSNHDHAIYQAGKASYYASRLTGKRASKPEPLYAHEKLSAEERAARGTLAPVAMGH</sequence>
<dbReference type="Proteomes" id="UP000245783">
    <property type="component" value="Unassembled WGS sequence"/>
</dbReference>
<dbReference type="NCBIfam" id="TIGR00879">
    <property type="entry name" value="SP"/>
    <property type="match status" value="1"/>
</dbReference>
<feature type="compositionally biased region" description="Basic and acidic residues" evidence="9">
    <location>
        <begin position="30"/>
        <end position="60"/>
    </location>
</feature>
<evidence type="ECO:0000313" key="13">
    <source>
        <dbReference type="Proteomes" id="UP000245783"/>
    </source>
</evidence>
<dbReference type="PRINTS" id="PR00171">
    <property type="entry name" value="SUGRTRNSPORT"/>
</dbReference>
<feature type="region of interest" description="Disordered" evidence="9">
    <location>
        <begin position="1"/>
        <end position="65"/>
    </location>
</feature>
<dbReference type="InterPro" id="IPR005828">
    <property type="entry name" value="MFS_sugar_transport-like"/>
</dbReference>
<evidence type="ECO:0000256" key="3">
    <source>
        <dbReference type="ARBA" id="ARBA00022448"/>
    </source>
</evidence>
<feature type="transmembrane region" description="Helical" evidence="10">
    <location>
        <begin position="490"/>
        <end position="509"/>
    </location>
</feature>
<reference evidence="12 13" key="1">
    <citation type="journal article" date="2018" name="Mol. Biol. Evol.">
        <title>Broad Genomic Sampling Reveals a Smut Pathogenic Ancestry of the Fungal Clade Ustilaginomycotina.</title>
        <authorList>
            <person name="Kijpornyongpan T."/>
            <person name="Mondo S.J."/>
            <person name="Barry K."/>
            <person name="Sandor L."/>
            <person name="Lee J."/>
            <person name="Lipzen A."/>
            <person name="Pangilinan J."/>
            <person name="LaButti K."/>
            <person name="Hainaut M."/>
            <person name="Henrissat B."/>
            <person name="Grigoriev I.V."/>
            <person name="Spatafora J.W."/>
            <person name="Aime M.C."/>
        </authorList>
    </citation>
    <scope>NUCLEOTIDE SEQUENCE [LARGE SCALE GENOMIC DNA]</scope>
    <source>
        <strain evidence="12 13">MCA 4658</strain>
    </source>
</reference>
<feature type="transmembrane region" description="Helical" evidence="10">
    <location>
        <begin position="465"/>
        <end position="484"/>
    </location>
</feature>